<evidence type="ECO:0000313" key="1">
    <source>
        <dbReference type="EMBL" id="KAJ1110885.1"/>
    </source>
</evidence>
<proteinExistence type="predicted"/>
<reference evidence="1" key="1">
    <citation type="journal article" date="2022" name="bioRxiv">
        <title>Sequencing and chromosome-scale assembly of the giantPleurodeles waltlgenome.</title>
        <authorList>
            <person name="Brown T."/>
            <person name="Elewa A."/>
            <person name="Iarovenko S."/>
            <person name="Subramanian E."/>
            <person name="Araus A.J."/>
            <person name="Petzold A."/>
            <person name="Susuki M."/>
            <person name="Suzuki K.-i.T."/>
            <person name="Hayashi T."/>
            <person name="Toyoda A."/>
            <person name="Oliveira C."/>
            <person name="Osipova E."/>
            <person name="Leigh N.D."/>
            <person name="Simon A."/>
            <person name="Yun M.H."/>
        </authorList>
    </citation>
    <scope>NUCLEOTIDE SEQUENCE</scope>
    <source>
        <strain evidence="1">20211129_DDA</strain>
        <tissue evidence="1">Liver</tissue>
    </source>
</reference>
<keyword evidence="2" id="KW-1185">Reference proteome</keyword>
<accession>A0AAV7NDN0</accession>
<dbReference type="Proteomes" id="UP001066276">
    <property type="component" value="Chromosome 9"/>
</dbReference>
<dbReference type="EMBL" id="JANPWB010000013">
    <property type="protein sequence ID" value="KAJ1110885.1"/>
    <property type="molecule type" value="Genomic_DNA"/>
</dbReference>
<sequence>MGTERRRERGSLFGRLEILAWEAHYRVEVAVVPLPFPHPQRQARAFAALLKGECSSGLLGPLDPRGWGGRTALSLWWPLLTGALAVPLRTGRSPWAGPNTCGDWAPTHRAAAINPWARLTPTPPRRAIASTDLLESCGWAGIVNPCTWGECFSPVVLDNTWHLATGLADLSLVPACCVRWGVLEDYGCELTPT</sequence>
<protein>
    <submittedName>
        <fullName evidence="1">Uncharacterized protein</fullName>
    </submittedName>
</protein>
<evidence type="ECO:0000313" key="2">
    <source>
        <dbReference type="Proteomes" id="UP001066276"/>
    </source>
</evidence>
<gene>
    <name evidence="1" type="ORF">NDU88_008231</name>
</gene>
<dbReference type="AlphaFoldDB" id="A0AAV7NDN0"/>
<organism evidence="1 2">
    <name type="scientific">Pleurodeles waltl</name>
    <name type="common">Iberian ribbed newt</name>
    <dbReference type="NCBI Taxonomy" id="8319"/>
    <lineage>
        <taxon>Eukaryota</taxon>
        <taxon>Metazoa</taxon>
        <taxon>Chordata</taxon>
        <taxon>Craniata</taxon>
        <taxon>Vertebrata</taxon>
        <taxon>Euteleostomi</taxon>
        <taxon>Amphibia</taxon>
        <taxon>Batrachia</taxon>
        <taxon>Caudata</taxon>
        <taxon>Salamandroidea</taxon>
        <taxon>Salamandridae</taxon>
        <taxon>Pleurodelinae</taxon>
        <taxon>Pleurodeles</taxon>
    </lineage>
</organism>
<name>A0AAV7NDN0_PLEWA</name>
<comment type="caution">
    <text evidence="1">The sequence shown here is derived from an EMBL/GenBank/DDBJ whole genome shotgun (WGS) entry which is preliminary data.</text>
</comment>